<protein>
    <submittedName>
        <fullName evidence="1">ORF1A</fullName>
    </submittedName>
</protein>
<organism evidence="1 2">
    <name type="scientific">Fowl aviadenovirus 6</name>
    <dbReference type="NCBI Taxonomy" id="172862"/>
    <lineage>
        <taxon>Viruses</taxon>
        <taxon>Varidnaviria</taxon>
        <taxon>Bamfordvirae</taxon>
        <taxon>Preplasmiviricota</taxon>
        <taxon>Polisuviricotina</taxon>
        <taxon>Pharingeaviricetes</taxon>
        <taxon>Rowavirales</taxon>
        <taxon>Adenoviridae</taxon>
        <taxon>Aviadenovirus</taxon>
        <taxon>Aviadenovirus hepatitidis</taxon>
        <taxon>Fowl aviadenovirus E</taxon>
    </lineage>
</organism>
<proteinExistence type="predicted"/>
<reference evidence="1 2" key="1">
    <citation type="journal article" date="2016" name="J. Gen. Virol.">
        <title>Genetic diversity of species Fowl aviadenovirus D and Fowl aviadenovirus E.</title>
        <authorList>
            <person name="Marek A."/>
            <person name="Kajan G.L."/>
            <person name="Kosiol C."/>
            <person name="Benko M."/>
            <person name="Schachner A."/>
            <person name="Hess M."/>
        </authorList>
    </citation>
    <scope>NUCLEOTIDE SEQUENCE [LARGE SCALE GENOMIC DNA]</scope>
    <source>
        <strain evidence="1 2">CR119</strain>
    </source>
</reference>
<accession>A0A191ULP2</accession>
<evidence type="ECO:0000313" key="1">
    <source>
        <dbReference type="EMBL" id="ANJ02438.1"/>
    </source>
</evidence>
<dbReference type="GeneID" id="37616540"/>
<keyword evidence="2" id="KW-1185">Reference proteome</keyword>
<evidence type="ECO:0000313" key="2">
    <source>
        <dbReference type="Proteomes" id="UP000128189"/>
    </source>
</evidence>
<feature type="non-terminal residue" evidence="1">
    <location>
        <position position="1"/>
    </location>
</feature>
<dbReference type="Proteomes" id="UP000128189">
    <property type="component" value="Segment"/>
</dbReference>
<dbReference type="RefSeq" id="YP_009505646.1">
    <property type="nucleotide sequence ID" value="NC_038332.1"/>
</dbReference>
<name>A0A191ULP2_9ADEN</name>
<dbReference type="KEGG" id="vg:37616540"/>
<dbReference type="EMBL" id="KT862808">
    <property type="protein sequence ID" value="ANJ02438.1"/>
    <property type="molecule type" value="Genomic_DNA"/>
</dbReference>
<sequence>ELSENSEAPDEVDFVVQLAAALEADNEASAGCFCEADSGKSTCSLCSWTPCTIL</sequence>